<keyword evidence="3" id="KW-0238">DNA-binding</keyword>
<evidence type="ECO:0000313" key="7">
    <source>
        <dbReference type="EMBL" id="ACK51034.1"/>
    </source>
</evidence>
<dbReference type="OrthoDB" id="9800103at2"/>
<dbReference type="RefSeq" id="WP_012591104.1">
    <property type="nucleotide sequence ID" value="NC_011666.1"/>
</dbReference>
<dbReference type="PANTHER" id="PTHR30461:SF26">
    <property type="entry name" value="RESOLVASE HOMOLOG YNEB"/>
    <property type="match status" value="1"/>
</dbReference>
<comment type="similarity">
    <text evidence="1">Belongs to the site-specific recombinase resolvase family.</text>
</comment>
<keyword evidence="4" id="KW-0233">DNA recombination</keyword>
<dbReference type="InterPro" id="IPR050639">
    <property type="entry name" value="SSR_resolvase"/>
</dbReference>
<dbReference type="STRING" id="395965.Msil_2095"/>
<dbReference type="HOGENOM" id="CLU_010686_8_3_5"/>
<dbReference type="EMBL" id="CP001280">
    <property type="protein sequence ID" value="ACK51034.1"/>
    <property type="molecule type" value="Genomic_DNA"/>
</dbReference>
<dbReference type="InterPro" id="IPR006119">
    <property type="entry name" value="Resolv_N"/>
</dbReference>
<name>B8ERI2_METSB</name>
<evidence type="ECO:0000256" key="1">
    <source>
        <dbReference type="ARBA" id="ARBA00009913"/>
    </source>
</evidence>
<evidence type="ECO:0000259" key="6">
    <source>
        <dbReference type="PROSITE" id="PS51736"/>
    </source>
</evidence>
<dbReference type="Gene3D" id="3.40.50.1390">
    <property type="entry name" value="Resolvase, N-terminal catalytic domain"/>
    <property type="match status" value="1"/>
</dbReference>
<evidence type="ECO:0000313" key="8">
    <source>
        <dbReference type="Proteomes" id="UP000002257"/>
    </source>
</evidence>
<organism evidence="7 8">
    <name type="scientific">Methylocella silvestris (strain DSM 15510 / CIP 108128 / LMG 27833 / NCIMB 13906 / BL2)</name>
    <dbReference type="NCBI Taxonomy" id="395965"/>
    <lineage>
        <taxon>Bacteria</taxon>
        <taxon>Pseudomonadati</taxon>
        <taxon>Pseudomonadota</taxon>
        <taxon>Alphaproteobacteria</taxon>
        <taxon>Hyphomicrobiales</taxon>
        <taxon>Beijerinckiaceae</taxon>
        <taxon>Methylocella</taxon>
    </lineage>
</organism>
<keyword evidence="8" id="KW-1185">Reference proteome</keyword>
<dbReference type="InterPro" id="IPR036162">
    <property type="entry name" value="Resolvase-like_N_sf"/>
</dbReference>
<dbReference type="GO" id="GO:0003677">
    <property type="term" value="F:DNA binding"/>
    <property type="evidence" value="ECO:0007669"/>
    <property type="project" value="UniProtKB-KW"/>
</dbReference>
<dbReference type="GO" id="GO:0015074">
    <property type="term" value="P:DNA integration"/>
    <property type="evidence" value="ECO:0007669"/>
    <property type="project" value="UniProtKB-KW"/>
</dbReference>
<dbReference type="InterPro" id="IPR009057">
    <property type="entry name" value="Homeodomain-like_sf"/>
</dbReference>
<accession>B8ERI2</accession>
<keyword evidence="2" id="KW-0229">DNA integration</keyword>
<dbReference type="PROSITE" id="PS00398">
    <property type="entry name" value="RECOMBINASES_2"/>
    <property type="match status" value="1"/>
</dbReference>
<evidence type="ECO:0000256" key="3">
    <source>
        <dbReference type="ARBA" id="ARBA00023125"/>
    </source>
</evidence>
<proteinExistence type="inferred from homology"/>
<feature type="domain" description="Resolvase/invertase-type recombinase catalytic" evidence="6">
    <location>
        <begin position="1"/>
        <end position="135"/>
    </location>
</feature>
<protein>
    <submittedName>
        <fullName evidence="7">Resolvase domain protein</fullName>
    </submittedName>
</protein>
<dbReference type="PANTHER" id="PTHR30461">
    <property type="entry name" value="DNA-INVERTASE FROM LAMBDOID PROPHAGE"/>
    <property type="match status" value="1"/>
</dbReference>
<dbReference type="AlphaFoldDB" id="B8ERI2"/>
<feature type="active site" description="O-(5'-phospho-DNA)-serine intermediate" evidence="5">
    <location>
        <position position="9"/>
    </location>
</feature>
<dbReference type="Gene3D" id="1.10.10.60">
    <property type="entry name" value="Homeodomain-like"/>
    <property type="match status" value="1"/>
</dbReference>
<reference evidence="7 8" key="1">
    <citation type="journal article" date="2010" name="J. Bacteriol.">
        <title>Complete genome sequence of the aerobic facultative methanotroph Methylocella silvestris BL2.</title>
        <authorList>
            <person name="Chen Y."/>
            <person name="Crombie A."/>
            <person name="Rahman M.T."/>
            <person name="Dedysh S.N."/>
            <person name="Liesack W."/>
            <person name="Stott M.B."/>
            <person name="Alam M."/>
            <person name="Theisen A.R."/>
            <person name="Murrell J.C."/>
            <person name="Dunfield P.F."/>
        </authorList>
    </citation>
    <scope>NUCLEOTIDE SEQUENCE [LARGE SCALE GENOMIC DNA]</scope>
    <source>
        <strain evidence="8">DSM 15510 / CIP 108128 / LMG 27833 / NCIMB 13906 / BL2</strain>
    </source>
</reference>
<evidence type="ECO:0000256" key="2">
    <source>
        <dbReference type="ARBA" id="ARBA00022908"/>
    </source>
</evidence>
<dbReference type="KEGG" id="msl:Msil_2095"/>
<dbReference type="Pfam" id="PF00239">
    <property type="entry name" value="Resolvase"/>
    <property type="match status" value="1"/>
</dbReference>
<dbReference type="InterPro" id="IPR006120">
    <property type="entry name" value="Resolvase_HTH_dom"/>
</dbReference>
<dbReference type="Proteomes" id="UP000002257">
    <property type="component" value="Chromosome"/>
</dbReference>
<dbReference type="SUPFAM" id="SSF53041">
    <property type="entry name" value="Resolvase-like"/>
    <property type="match status" value="1"/>
</dbReference>
<dbReference type="CDD" id="cd03768">
    <property type="entry name" value="SR_ResInv"/>
    <property type="match status" value="1"/>
</dbReference>
<dbReference type="Pfam" id="PF02796">
    <property type="entry name" value="HTH_7"/>
    <property type="match status" value="1"/>
</dbReference>
<dbReference type="eggNOG" id="COG1961">
    <property type="taxonomic scope" value="Bacteria"/>
</dbReference>
<dbReference type="InterPro" id="IPR006118">
    <property type="entry name" value="Recombinase_CS"/>
</dbReference>
<dbReference type="SMART" id="SM00857">
    <property type="entry name" value="Resolvase"/>
    <property type="match status" value="1"/>
</dbReference>
<evidence type="ECO:0000256" key="5">
    <source>
        <dbReference type="PIRSR" id="PIRSR606118-50"/>
    </source>
</evidence>
<gene>
    <name evidence="7" type="ordered locus">Msil_2095</name>
</gene>
<sequence length="203" mass="21809">MIVGYARTSTIEQQAGLEAQVRDLKAAGAERLFQEQTSSVGPRKELEDALGFLREGDVLIVTKLDRLARSVANLGDIVGKLENKGVSLRIIGLGLDTSTPTGKLMLNLLGSIAQFEREIMLERQREGIAKAKTAGKYLGRKPTAKAKTAEVVRLDAQGHTREAIASQLGIGVASVYRILQAVRLPKHEKIQTKALAAVGLDAG</sequence>
<dbReference type="GO" id="GO:0000150">
    <property type="term" value="F:DNA strand exchange activity"/>
    <property type="evidence" value="ECO:0007669"/>
    <property type="project" value="InterPro"/>
</dbReference>
<dbReference type="SUPFAM" id="SSF46689">
    <property type="entry name" value="Homeodomain-like"/>
    <property type="match status" value="1"/>
</dbReference>
<dbReference type="PROSITE" id="PS51736">
    <property type="entry name" value="RECOMBINASES_3"/>
    <property type="match status" value="1"/>
</dbReference>
<evidence type="ECO:0000256" key="4">
    <source>
        <dbReference type="ARBA" id="ARBA00023172"/>
    </source>
</evidence>